<protein>
    <submittedName>
        <fullName evidence="1">Uncharacterized protein</fullName>
    </submittedName>
</protein>
<evidence type="ECO:0000313" key="2">
    <source>
        <dbReference type="Proteomes" id="UP000029553"/>
    </source>
</evidence>
<gene>
    <name evidence="1" type="ORF">P353_15860</name>
</gene>
<dbReference type="EMBL" id="AWOR01000051">
    <property type="protein sequence ID" value="KGH28244.1"/>
    <property type="molecule type" value="Genomic_DNA"/>
</dbReference>
<reference evidence="1 2" key="1">
    <citation type="submission" date="2013-09" db="EMBL/GenBank/DDBJ databases">
        <title>High correlation between genotypes and phenotypes of environmental bacteria Comamonas testosteroni strains.</title>
        <authorList>
            <person name="Liu L."/>
            <person name="Zhu W."/>
            <person name="Xia X."/>
            <person name="Xu B."/>
            <person name="Luo M."/>
            <person name="Wang G."/>
        </authorList>
    </citation>
    <scope>NUCLEOTIDE SEQUENCE [LARGE SCALE GENOMIC DNA]</scope>
    <source>
        <strain evidence="1 2">JL40</strain>
    </source>
</reference>
<sequence length="41" mass="4463">MDLVEPMAKSSIQLAFKSRVTGAQEQTNKAILPKTQMARGS</sequence>
<organism evidence="1 2">
    <name type="scientific">Comamonas testosteroni</name>
    <name type="common">Pseudomonas testosteroni</name>
    <dbReference type="NCBI Taxonomy" id="285"/>
    <lineage>
        <taxon>Bacteria</taxon>
        <taxon>Pseudomonadati</taxon>
        <taxon>Pseudomonadota</taxon>
        <taxon>Betaproteobacteria</taxon>
        <taxon>Burkholderiales</taxon>
        <taxon>Comamonadaceae</taxon>
        <taxon>Comamonas</taxon>
    </lineage>
</organism>
<accession>A0A096FE47</accession>
<dbReference type="Proteomes" id="UP000029553">
    <property type="component" value="Unassembled WGS sequence"/>
</dbReference>
<proteinExistence type="predicted"/>
<comment type="caution">
    <text evidence="1">The sequence shown here is derived from an EMBL/GenBank/DDBJ whole genome shotgun (WGS) entry which is preliminary data.</text>
</comment>
<name>A0A096FE47_COMTE</name>
<dbReference type="AlphaFoldDB" id="A0A096FE47"/>
<evidence type="ECO:0000313" key="1">
    <source>
        <dbReference type="EMBL" id="KGH28244.1"/>
    </source>
</evidence>